<accession>A0A5B0NF25</accession>
<dbReference type="EMBL" id="VSWC01000105">
    <property type="protein sequence ID" value="KAA1087336.1"/>
    <property type="molecule type" value="Genomic_DNA"/>
</dbReference>
<gene>
    <name evidence="1" type="ORF">PGT21_029251</name>
    <name evidence="2" type="ORF">PGTUg99_028672</name>
</gene>
<dbReference type="AlphaFoldDB" id="A0A5B0NF25"/>
<protein>
    <submittedName>
        <fullName evidence="1">Uncharacterized protein</fullName>
    </submittedName>
</protein>
<evidence type="ECO:0000313" key="2">
    <source>
        <dbReference type="EMBL" id="KAA1095759.1"/>
    </source>
</evidence>
<proteinExistence type="predicted"/>
<organism evidence="1 3">
    <name type="scientific">Puccinia graminis f. sp. tritici</name>
    <dbReference type="NCBI Taxonomy" id="56615"/>
    <lineage>
        <taxon>Eukaryota</taxon>
        <taxon>Fungi</taxon>
        <taxon>Dikarya</taxon>
        <taxon>Basidiomycota</taxon>
        <taxon>Pucciniomycotina</taxon>
        <taxon>Pucciniomycetes</taxon>
        <taxon>Pucciniales</taxon>
        <taxon>Pucciniaceae</taxon>
        <taxon>Puccinia</taxon>
    </lineage>
</organism>
<dbReference type="Proteomes" id="UP000324748">
    <property type="component" value="Unassembled WGS sequence"/>
</dbReference>
<reference evidence="3 4" key="1">
    <citation type="submission" date="2019-05" db="EMBL/GenBank/DDBJ databases">
        <title>Emergence of the Ug99 lineage of the wheat stem rust pathogen through somatic hybridization.</title>
        <authorList>
            <person name="Li F."/>
            <person name="Upadhyaya N.M."/>
            <person name="Sperschneider J."/>
            <person name="Matny O."/>
            <person name="Nguyen-Phuc H."/>
            <person name="Mago R."/>
            <person name="Raley C."/>
            <person name="Miller M.E."/>
            <person name="Silverstein K.A.T."/>
            <person name="Henningsen E."/>
            <person name="Hirsch C.D."/>
            <person name="Visser B."/>
            <person name="Pretorius Z.A."/>
            <person name="Steffenson B.J."/>
            <person name="Schwessinger B."/>
            <person name="Dodds P.N."/>
            <person name="Figueroa M."/>
        </authorList>
    </citation>
    <scope>NUCLEOTIDE SEQUENCE [LARGE SCALE GENOMIC DNA]</scope>
    <source>
        <strain evidence="1">21-0</strain>
        <strain evidence="2 4">Ug99</strain>
    </source>
</reference>
<dbReference type="Proteomes" id="UP000325313">
    <property type="component" value="Unassembled WGS sequence"/>
</dbReference>
<evidence type="ECO:0000313" key="1">
    <source>
        <dbReference type="EMBL" id="KAA1087336.1"/>
    </source>
</evidence>
<dbReference type="EMBL" id="VDEP01000371">
    <property type="protein sequence ID" value="KAA1095759.1"/>
    <property type="molecule type" value="Genomic_DNA"/>
</dbReference>
<evidence type="ECO:0000313" key="3">
    <source>
        <dbReference type="Proteomes" id="UP000324748"/>
    </source>
</evidence>
<keyword evidence="3" id="KW-1185">Reference proteome</keyword>
<comment type="caution">
    <text evidence="1">The sequence shown here is derived from an EMBL/GenBank/DDBJ whole genome shotgun (WGS) entry which is preliminary data.</text>
</comment>
<sequence>MANGPAGLAFEHPLTRPERVLNPSEPPLSLAAFLILSVRQYAHHQTPAESAHISASATGRARSGRLSSLTAVDLSLKRRVMAMTYQIARPCAAAVTTRARNPELGRGTRWLLLFDAPSGLKVAHNLPMCQRHDV</sequence>
<name>A0A5B0NF25_PUCGR</name>
<evidence type="ECO:0000313" key="4">
    <source>
        <dbReference type="Proteomes" id="UP000325313"/>
    </source>
</evidence>